<proteinExistence type="predicted"/>
<feature type="domain" description="Pyridine nucleotide-disulphide oxidoreductase dimerisation" evidence="2">
    <location>
        <begin position="18"/>
        <end position="124"/>
    </location>
</feature>
<dbReference type="KEGG" id="nga:Ngar_c27360"/>
<sequence>MVKGNIKKHQDLNLAVEVYYTEPPIYHVGVMEGEAKEKGIKYSTAKATYNKFPREIINGNWNENDGFIKTIFEKDSGKIIGGLVSVEEADNIIHMIMVAMRAGLTTFDLGNLPFFHPSLAEGVSYASLH</sequence>
<dbReference type="STRING" id="1237085.Ngar_c27360"/>
<dbReference type="EMBL" id="CP002408">
    <property type="protein sequence ID" value="AFU59657.1"/>
    <property type="molecule type" value="Genomic_DNA"/>
</dbReference>
<evidence type="ECO:0000259" key="2">
    <source>
        <dbReference type="Pfam" id="PF02852"/>
    </source>
</evidence>
<dbReference type="PANTHER" id="PTHR22912:SF151">
    <property type="entry name" value="DIHYDROLIPOYL DEHYDROGENASE, MITOCHONDRIAL"/>
    <property type="match status" value="1"/>
</dbReference>
<dbReference type="RefSeq" id="WP_015020192.1">
    <property type="nucleotide sequence ID" value="NC_018719.1"/>
</dbReference>
<dbReference type="PANTHER" id="PTHR22912">
    <property type="entry name" value="DISULFIDE OXIDOREDUCTASE"/>
    <property type="match status" value="1"/>
</dbReference>
<organism evidence="3 4">
    <name type="scientific">Nitrososphaera gargensis (strain Ga9.2)</name>
    <dbReference type="NCBI Taxonomy" id="1237085"/>
    <lineage>
        <taxon>Archaea</taxon>
        <taxon>Nitrososphaerota</taxon>
        <taxon>Nitrososphaeria</taxon>
        <taxon>Nitrososphaerales</taxon>
        <taxon>Nitrososphaeraceae</taxon>
        <taxon>Nitrososphaera</taxon>
    </lineage>
</organism>
<dbReference type="InParanoid" id="K0ILT0"/>
<dbReference type="InterPro" id="IPR016156">
    <property type="entry name" value="FAD/NAD-linked_Rdtase_dimer_sf"/>
</dbReference>
<dbReference type="GO" id="GO:0006103">
    <property type="term" value="P:2-oxoglutarate metabolic process"/>
    <property type="evidence" value="ECO:0007669"/>
    <property type="project" value="TreeGrafter"/>
</dbReference>
<accession>K0ILT0</accession>
<dbReference type="GO" id="GO:0004148">
    <property type="term" value="F:dihydrolipoyl dehydrogenase (NADH) activity"/>
    <property type="evidence" value="ECO:0007669"/>
    <property type="project" value="TreeGrafter"/>
</dbReference>
<dbReference type="PRINTS" id="PR00411">
    <property type="entry name" value="PNDRDTASEI"/>
</dbReference>
<protein>
    <submittedName>
        <fullName evidence="3">Putative dihydrolipoyl dehydrogenase</fullName>
    </submittedName>
</protein>
<evidence type="ECO:0000313" key="4">
    <source>
        <dbReference type="Proteomes" id="UP000008037"/>
    </source>
</evidence>
<dbReference type="InterPro" id="IPR050151">
    <property type="entry name" value="Class-I_Pyr_Nuc-Dis_Oxidored"/>
</dbReference>
<gene>
    <name evidence="3" type="ordered locus">Ngar_c27360</name>
</gene>
<name>K0ILT0_NITGG</name>
<dbReference type="GeneID" id="13794755"/>
<evidence type="ECO:0000256" key="1">
    <source>
        <dbReference type="ARBA" id="ARBA00023027"/>
    </source>
</evidence>
<dbReference type="InterPro" id="IPR004099">
    <property type="entry name" value="Pyr_nucl-diS_OxRdtase_dimer"/>
</dbReference>
<dbReference type="HOGENOM" id="CLU_1943927_0_0_2"/>
<reference evidence="3 4" key="1">
    <citation type="journal article" date="2012" name="Environ. Microbiol.">
        <title>The genome of the ammonia-oxidizing Candidatus Nitrososphaera gargensis: insights into metabolic versatility and environmental adaptations.</title>
        <authorList>
            <person name="Spang A."/>
            <person name="Poehlein A."/>
            <person name="Offre P."/>
            <person name="Zumbragel S."/>
            <person name="Haider S."/>
            <person name="Rychlik N."/>
            <person name="Nowka B."/>
            <person name="Schmeisser C."/>
            <person name="Lebedeva E.V."/>
            <person name="Rattei T."/>
            <person name="Bohm C."/>
            <person name="Schmid M."/>
            <person name="Galushko A."/>
            <person name="Hatzenpichler R."/>
            <person name="Weinmaier T."/>
            <person name="Daniel R."/>
            <person name="Schleper C."/>
            <person name="Spieck E."/>
            <person name="Streit W."/>
            <person name="Wagner M."/>
        </authorList>
    </citation>
    <scope>NUCLEOTIDE SEQUENCE [LARGE SCALE GENOMIC DNA]</scope>
    <source>
        <strain evidence="4">Ga9.2</strain>
    </source>
</reference>
<keyword evidence="1" id="KW-0520">NAD</keyword>
<dbReference type="Gene3D" id="3.30.390.30">
    <property type="match status" value="1"/>
</dbReference>
<dbReference type="GO" id="GO:0050660">
    <property type="term" value="F:flavin adenine dinucleotide binding"/>
    <property type="evidence" value="ECO:0007669"/>
    <property type="project" value="TreeGrafter"/>
</dbReference>
<dbReference type="AlphaFoldDB" id="K0ILT0"/>
<dbReference type="Pfam" id="PF02852">
    <property type="entry name" value="Pyr_redox_dim"/>
    <property type="match status" value="1"/>
</dbReference>
<dbReference type="Proteomes" id="UP000008037">
    <property type="component" value="Chromosome"/>
</dbReference>
<dbReference type="BioCyc" id="CNIT1237085:G1324-2736-MONOMER"/>
<keyword evidence="4" id="KW-1185">Reference proteome</keyword>
<evidence type="ECO:0000313" key="3">
    <source>
        <dbReference type="EMBL" id="AFU59657.1"/>
    </source>
</evidence>
<dbReference type="SUPFAM" id="SSF55424">
    <property type="entry name" value="FAD/NAD-linked reductases, dimerisation (C-terminal) domain"/>
    <property type="match status" value="1"/>
</dbReference>